<proteinExistence type="predicted"/>
<dbReference type="EMBL" id="JBEDUW010000002">
    <property type="protein sequence ID" value="KAK9946769.1"/>
    <property type="molecule type" value="Genomic_DNA"/>
</dbReference>
<keyword evidence="3" id="KW-1185">Reference proteome</keyword>
<evidence type="ECO:0000256" key="1">
    <source>
        <dbReference type="SAM" id="MobiDB-lite"/>
    </source>
</evidence>
<evidence type="ECO:0000313" key="3">
    <source>
        <dbReference type="Proteomes" id="UP001457282"/>
    </source>
</evidence>
<gene>
    <name evidence="2" type="ORF">M0R45_012215</name>
</gene>
<dbReference type="AlphaFoldDB" id="A0AAW1YF05"/>
<reference evidence="2 3" key="1">
    <citation type="journal article" date="2023" name="G3 (Bethesda)">
        <title>A chromosome-length genome assembly and annotation of blackberry (Rubus argutus, cv. 'Hillquist').</title>
        <authorList>
            <person name="Bruna T."/>
            <person name="Aryal R."/>
            <person name="Dudchenko O."/>
            <person name="Sargent D.J."/>
            <person name="Mead D."/>
            <person name="Buti M."/>
            <person name="Cavallini A."/>
            <person name="Hytonen T."/>
            <person name="Andres J."/>
            <person name="Pham M."/>
            <person name="Weisz D."/>
            <person name="Mascagni F."/>
            <person name="Usai G."/>
            <person name="Natali L."/>
            <person name="Bassil N."/>
            <person name="Fernandez G.E."/>
            <person name="Lomsadze A."/>
            <person name="Armour M."/>
            <person name="Olukolu B."/>
            <person name="Poorten T."/>
            <person name="Britton C."/>
            <person name="Davik J."/>
            <person name="Ashrafi H."/>
            <person name="Aiden E.L."/>
            <person name="Borodovsky M."/>
            <person name="Worthington M."/>
        </authorList>
    </citation>
    <scope>NUCLEOTIDE SEQUENCE [LARGE SCALE GENOMIC DNA]</scope>
    <source>
        <tissue evidence="2">Leaf</tissue>
    </source>
</reference>
<feature type="region of interest" description="Disordered" evidence="1">
    <location>
        <begin position="16"/>
        <end position="52"/>
    </location>
</feature>
<feature type="compositionally biased region" description="Polar residues" evidence="1">
    <location>
        <begin position="18"/>
        <end position="39"/>
    </location>
</feature>
<protein>
    <submittedName>
        <fullName evidence="2">Uncharacterized protein</fullName>
    </submittedName>
</protein>
<sequence length="103" mass="11234">MFLNLSANGASAVCPHVSQPQVPVNSNAADSSQQLSSETPLIRPKSHSRAGPISFRRENIMDNVSRVFAEEELSNCHKKQLSDAVIIRMMSNCSIASSFSQRS</sequence>
<organism evidence="2 3">
    <name type="scientific">Rubus argutus</name>
    <name type="common">Southern blackberry</name>
    <dbReference type="NCBI Taxonomy" id="59490"/>
    <lineage>
        <taxon>Eukaryota</taxon>
        <taxon>Viridiplantae</taxon>
        <taxon>Streptophyta</taxon>
        <taxon>Embryophyta</taxon>
        <taxon>Tracheophyta</taxon>
        <taxon>Spermatophyta</taxon>
        <taxon>Magnoliopsida</taxon>
        <taxon>eudicotyledons</taxon>
        <taxon>Gunneridae</taxon>
        <taxon>Pentapetalae</taxon>
        <taxon>rosids</taxon>
        <taxon>fabids</taxon>
        <taxon>Rosales</taxon>
        <taxon>Rosaceae</taxon>
        <taxon>Rosoideae</taxon>
        <taxon>Rosoideae incertae sedis</taxon>
        <taxon>Rubus</taxon>
    </lineage>
</organism>
<dbReference type="Proteomes" id="UP001457282">
    <property type="component" value="Unassembled WGS sequence"/>
</dbReference>
<name>A0AAW1YF05_RUBAR</name>
<evidence type="ECO:0000313" key="2">
    <source>
        <dbReference type="EMBL" id="KAK9946769.1"/>
    </source>
</evidence>
<comment type="caution">
    <text evidence="2">The sequence shown here is derived from an EMBL/GenBank/DDBJ whole genome shotgun (WGS) entry which is preliminary data.</text>
</comment>
<accession>A0AAW1YF05</accession>